<evidence type="ECO:0000256" key="1">
    <source>
        <dbReference type="ARBA" id="ARBA00022435"/>
    </source>
</evidence>
<dbReference type="RefSeq" id="WP_183408536.1">
    <property type="nucleotide sequence ID" value="NZ_JACHWY010000001.1"/>
</dbReference>
<dbReference type="EC" id="3.1.3.-" evidence="11"/>
<evidence type="ECO:0000256" key="10">
    <source>
        <dbReference type="ARBA" id="ARBA00022912"/>
    </source>
</evidence>
<sequence length="572" mass="66977">MTTVTRRLALAILNGFDAFFAEYKNITLGAQARFEAADWQAAQIAMRDRLELWKQKRKIVAEAVTTITAGCIYDRENWEIAKAEFSELIQHHPNFEIAQSFFNSIYCYIFEHEKVRDQHAFVSAPQGYKPEGSERIIHVYPFRGDGRDVVREMLENCHFNIPWEDQERDIGYIMDVVERELLPKLDTENYRARAETLESLFFRNKAAYLVGRVVCGDQSIPFVLPIQNSGEGSVYVDTLLYDPDDISIVFSFARSYFMVDASIPSEYVAFLHKLMPHKEVFELYNAMGMPKHGKTEFFRFAVDDTLSSDAPYIIAPGIKGMVMLVFTRPDFDYVYKVIKDRFTPPKEMTQEHVKACYSLVKRWDRGGRMADTQEFNNLAFDRRRFSDELMAELIKEAPSKIEESGNALVLKHVYIERKMTPLNLYLKECDDDQLYSVMDEYGNAIKQLASNNIFPGDMLLKNFGVTRHGRVVFYDYDEICPLLDCNFRSLPEPQNDEQAMATQPWYEVKPEDVFPEEFRLFFSGNQRAKKVFDELHSDLYDPEWWQDLQDKIRNGFVPDLFPYRRKQRFQQR</sequence>
<feature type="active site" evidence="11">
    <location>
        <position position="371"/>
    </location>
</feature>
<proteinExistence type="inferred from homology"/>
<evidence type="ECO:0000256" key="2">
    <source>
        <dbReference type="ARBA" id="ARBA00022490"/>
    </source>
</evidence>
<evidence type="ECO:0000256" key="7">
    <source>
        <dbReference type="ARBA" id="ARBA00022777"/>
    </source>
</evidence>
<dbReference type="InterPro" id="IPR046854">
    <property type="entry name" value="AceK_regulatory"/>
</dbReference>
<protein>
    <recommendedName>
        <fullName evidence="11">Isocitrate dehydrogenase kinase/phosphatase</fullName>
        <shortName evidence="11">IDH kinase/phosphatase</shortName>
        <shortName evidence="11">IDHK/P</shortName>
        <ecNumber evidence="11">2.7.11.5</ecNumber>
        <ecNumber evidence="11">3.1.3.-</ecNumber>
    </recommendedName>
</protein>
<dbReference type="Pfam" id="PF06315">
    <property type="entry name" value="AceK_kinase"/>
    <property type="match status" value="1"/>
</dbReference>
<evidence type="ECO:0000256" key="9">
    <source>
        <dbReference type="ARBA" id="ARBA00022840"/>
    </source>
</evidence>
<reference evidence="14 15" key="1">
    <citation type="submission" date="2020-08" db="EMBL/GenBank/DDBJ databases">
        <title>Genomic Encyclopedia of Type Strains, Phase III (KMG-III): the genomes of soil and plant-associated and newly described type strains.</title>
        <authorList>
            <person name="Whitman W."/>
        </authorList>
    </citation>
    <scope>NUCLEOTIDE SEQUENCE [LARGE SCALE GENOMIC DNA]</scope>
    <source>
        <strain evidence="14 15">CECT 8654</strain>
    </source>
</reference>
<evidence type="ECO:0000313" key="15">
    <source>
        <dbReference type="Proteomes" id="UP000537130"/>
    </source>
</evidence>
<dbReference type="GO" id="GO:0005737">
    <property type="term" value="C:cytoplasm"/>
    <property type="evidence" value="ECO:0007669"/>
    <property type="project" value="UniProtKB-SubCell"/>
</dbReference>
<evidence type="ECO:0000256" key="5">
    <source>
        <dbReference type="ARBA" id="ARBA00022679"/>
    </source>
</evidence>
<dbReference type="GO" id="GO:0006097">
    <property type="term" value="P:glyoxylate cycle"/>
    <property type="evidence" value="ECO:0007669"/>
    <property type="project" value="UniProtKB-UniRule"/>
</dbReference>
<dbReference type="PIRSF" id="PIRSF000719">
    <property type="entry name" value="AceK"/>
    <property type="match status" value="1"/>
</dbReference>
<dbReference type="PANTHER" id="PTHR39559:SF1">
    <property type="entry name" value="ISOCITRATE DEHYDROGENASE KINASE_PHOSPHATASE"/>
    <property type="match status" value="1"/>
</dbReference>
<comment type="function">
    <text evidence="11">Bifunctional enzyme which can phosphorylate or dephosphorylate isocitrate dehydrogenase (IDH) on a specific serine residue. This is a regulatory mechanism which enables bacteria to bypass the Krebs cycle via the glyoxylate shunt in response to the source of carbon. When bacteria are grown on glucose, IDH is fully active and unphosphorylated, but when grown on acetate or ethanol, the activity of IDH declines drastically concomitant with its phosphorylation.</text>
</comment>
<keyword evidence="1 11" id="KW-0329">Glyoxylate bypass</keyword>
<keyword evidence="6 11" id="KW-0547">Nucleotide-binding</keyword>
<feature type="domain" description="Isocitrate dehydrogenase kinase/phosphatase (AceK) kinase" evidence="12">
    <location>
        <begin position="312"/>
        <end position="564"/>
    </location>
</feature>
<dbReference type="GO" id="GO:0004721">
    <property type="term" value="F:phosphoprotein phosphatase activity"/>
    <property type="evidence" value="ECO:0007669"/>
    <property type="project" value="UniProtKB-KW"/>
</dbReference>
<feature type="binding site" evidence="11">
    <location>
        <position position="336"/>
    </location>
    <ligand>
        <name>ATP</name>
        <dbReference type="ChEBI" id="CHEBI:30616"/>
    </ligand>
</feature>
<comment type="similarity">
    <text evidence="11">Belongs to the AceK family.</text>
</comment>
<evidence type="ECO:0000256" key="6">
    <source>
        <dbReference type="ARBA" id="ARBA00022741"/>
    </source>
</evidence>
<dbReference type="GO" id="GO:0006006">
    <property type="term" value="P:glucose metabolic process"/>
    <property type="evidence" value="ECO:0007669"/>
    <property type="project" value="InterPro"/>
</dbReference>
<dbReference type="GO" id="GO:0005524">
    <property type="term" value="F:ATP binding"/>
    <property type="evidence" value="ECO:0007669"/>
    <property type="project" value="UniProtKB-UniRule"/>
</dbReference>
<keyword evidence="8 11" id="KW-0378">Hydrolase</keyword>
<keyword evidence="2 11" id="KW-0963">Cytoplasm</keyword>
<organism evidence="14 15">
    <name type="scientific">Litorivivens lipolytica</name>
    <dbReference type="NCBI Taxonomy" id="1524264"/>
    <lineage>
        <taxon>Bacteria</taxon>
        <taxon>Pseudomonadati</taxon>
        <taxon>Pseudomonadota</taxon>
        <taxon>Gammaproteobacteria</taxon>
        <taxon>Litorivivens</taxon>
    </lineage>
</organism>
<comment type="caution">
    <text evidence="14">The sequence shown here is derived from an EMBL/GenBank/DDBJ whole genome shotgun (WGS) entry which is preliminary data.</text>
</comment>
<accession>A0A7W4W1Y2</accession>
<feature type="binding site" evidence="11">
    <location>
        <begin position="315"/>
        <end position="321"/>
    </location>
    <ligand>
        <name>ATP</name>
        <dbReference type="ChEBI" id="CHEBI:30616"/>
    </ligand>
</feature>
<dbReference type="Proteomes" id="UP000537130">
    <property type="component" value="Unassembled WGS sequence"/>
</dbReference>
<dbReference type="AlphaFoldDB" id="A0A7W4W1Y2"/>
<dbReference type="GO" id="GO:0006099">
    <property type="term" value="P:tricarboxylic acid cycle"/>
    <property type="evidence" value="ECO:0007669"/>
    <property type="project" value="UniProtKB-UniRule"/>
</dbReference>
<dbReference type="GO" id="GO:0016208">
    <property type="term" value="F:AMP binding"/>
    <property type="evidence" value="ECO:0007669"/>
    <property type="project" value="TreeGrafter"/>
</dbReference>
<comment type="subcellular location">
    <subcellularLocation>
        <location evidence="11">Cytoplasm</location>
    </subcellularLocation>
</comment>
<keyword evidence="4 11" id="KW-0816">Tricarboxylic acid cycle</keyword>
<dbReference type="PANTHER" id="PTHR39559">
    <property type="match status" value="1"/>
</dbReference>
<keyword evidence="7 11" id="KW-0418">Kinase</keyword>
<keyword evidence="3 11" id="KW-0723">Serine/threonine-protein kinase</keyword>
<comment type="catalytic activity">
    <reaction evidence="11">
        <text>L-seryl-[isocitrate dehydrogenase] + ATP = O-phospho-L-seryl-[isocitrate dehydrogenase] + ADP + H(+)</text>
        <dbReference type="Rhea" id="RHEA:43540"/>
        <dbReference type="Rhea" id="RHEA-COMP:10605"/>
        <dbReference type="Rhea" id="RHEA-COMP:10606"/>
        <dbReference type="ChEBI" id="CHEBI:15378"/>
        <dbReference type="ChEBI" id="CHEBI:29999"/>
        <dbReference type="ChEBI" id="CHEBI:30616"/>
        <dbReference type="ChEBI" id="CHEBI:83421"/>
        <dbReference type="ChEBI" id="CHEBI:456216"/>
        <dbReference type="EC" id="2.7.11.5"/>
    </reaction>
</comment>
<dbReference type="Pfam" id="PF20423">
    <property type="entry name" value="AceK_regulatory"/>
    <property type="match status" value="1"/>
</dbReference>
<evidence type="ECO:0000313" key="14">
    <source>
        <dbReference type="EMBL" id="MBB3045810.1"/>
    </source>
</evidence>
<dbReference type="GO" id="GO:0004674">
    <property type="term" value="F:protein serine/threonine kinase activity"/>
    <property type="evidence" value="ECO:0007669"/>
    <property type="project" value="UniProtKB-KW"/>
</dbReference>
<dbReference type="InterPro" id="IPR046855">
    <property type="entry name" value="AceK_kinase"/>
</dbReference>
<dbReference type="EC" id="2.7.11.5" evidence="11"/>
<evidence type="ECO:0000256" key="11">
    <source>
        <dbReference type="HAMAP-Rule" id="MF_00747"/>
    </source>
</evidence>
<evidence type="ECO:0000259" key="12">
    <source>
        <dbReference type="Pfam" id="PF06315"/>
    </source>
</evidence>
<dbReference type="GO" id="GO:0008772">
    <property type="term" value="F:[isocitrate dehydrogenase (NADP+)] kinase activity"/>
    <property type="evidence" value="ECO:0007669"/>
    <property type="project" value="UniProtKB-UniRule"/>
</dbReference>
<evidence type="ECO:0000259" key="13">
    <source>
        <dbReference type="Pfam" id="PF20423"/>
    </source>
</evidence>
<dbReference type="EMBL" id="JACHWY010000001">
    <property type="protein sequence ID" value="MBB3045810.1"/>
    <property type="molecule type" value="Genomic_DNA"/>
</dbReference>
<evidence type="ECO:0000256" key="4">
    <source>
        <dbReference type="ARBA" id="ARBA00022532"/>
    </source>
</evidence>
<dbReference type="InterPro" id="IPR010452">
    <property type="entry name" value="Isocitrate_DH_AceK"/>
</dbReference>
<keyword evidence="15" id="KW-1185">Reference proteome</keyword>
<keyword evidence="9 11" id="KW-0067">ATP-binding</keyword>
<gene>
    <name evidence="11" type="primary">aceK</name>
    <name evidence="14" type="ORF">FHR99_000046</name>
</gene>
<keyword evidence="5 11" id="KW-0808">Transferase</keyword>
<feature type="domain" description="Isocitrate dehydrogenase kinase/phosphatase (AceK) regulatory" evidence="13">
    <location>
        <begin position="9"/>
        <end position="303"/>
    </location>
</feature>
<name>A0A7W4W1Y2_9GAMM</name>
<evidence type="ECO:0000256" key="8">
    <source>
        <dbReference type="ARBA" id="ARBA00022801"/>
    </source>
</evidence>
<dbReference type="NCBIfam" id="NF002804">
    <property type="entry name" value="PRK02946.1"/>
    <property type="match status" value="1"/>
</dbReference>
<dbReference type="HAMAP" id="MF_00747">
    <property type="entry name" value="AceK"/>
    <property type="match status" value="1"/>
</dbReference>
<keyword evidence="10 11" id="KW-0904">Protein phosphatase</keyword>
<evidence type="ECO:0000256" key="3">
    <source>
        <dbReference type="ARBA" id="ARBA00022527"/>
    </source>
</evidence>